<dbReference type="EMBL" id="CP044620">
    <property type="protein sequence ID" value="QRD86097.1"/>
    <property type="molecule type" value="Genomic_DNA"/>
</dbReference>
<reference evidence="2" key="1">
    <citation type="journal article" date="2021" name="G3 (Bethesda)">
        <title>Chromosome assembled and annotated genome sequence of Aspergillus flavus NRRL 3357.</title>
        <authorList>
            <person name="Skerker J.M."/>
            <person name="Pianalto K.M."/>
            <person name="Mondo S.J."/>
            <person name="Yang K."/>
            <person name="Arkin A.P."/>
            <person name="Keller N.P."/>
            <person name="Grigoriev I.V."/>
            <person name="Louise Glass N.L."/>
        </authorList>
    </citation>
    <scope>NUCLEOTIDE SEQUENCE [LARGE SCALE GENOMIC DNA]</scope>
    <source>
        <strain evidence="2">ATCC 200026 / FGSC A1120 / IAM 13836 / NRRL 3357 / JCM 12722 / SRRC 167</strain>
    </source>
</reference>
<dbReference type="Proteomes" id="UP000596276">
    <property type="component" value="Chromosome 3"/>
</dbReference>
<name>A0A7U2QVQ3_ASPFN</name>
<evidence type="ECO:0000313" key="2">
    <source>
        <dbReference type="Proteomes" id="UP000596276"/>
    </source>
</evidence>
<keyword evidence="2" id="KW-1185">Reference proteome</keyword>
<sequence>MMLLKKAKAKGKRVFGSPQPYTLRLIIHLETFSLTNERLWNGAQLNVDITWRTALEWYLEKAIAGYLRLLTPTSDISPGLSINHFGLFINNLVVNLLATNN</sequence>
<accession>A0A7U2QVQ3</accession>
<protein>
    <submittedName>
        <fullName evidence="1">Uncharacterized protein</fullName>
    </submittedName>
</protein>
<evidence type="ECO:0000313" key="1">
    <source>
        <dbReference type="EMBL" id="QRD86097.1"/>
    </source>
</evidence>
<gene>
    <name evidence="1" type="ORF">F9C07_5115</name>
</gene>
<dbReference type="AlphaFoldDB" id="A0A7U2QVQ3"/>
<proteinExistence type="predicted"/>
<dbReference type="VEuPathDB" id="FungiDB:F9C07_5115"/>
<organism evidence="1 2">
    <name type="scientific">Aspergillus flavus (strain ATCC 200026 / FGSC A1120 / IAM 13836 / NRRL 3357 / JCM 12722 / SRRC 167)</name>
    <dbReference type="NCBI Taxonomy" id="332952"/>
    <lineage>
        <taxon>Eukaryota</taxon>
        <taxon>Fungi</taxon>
        <taxon>Dikarya</taxon>
        <taxon>Ascomycota</taxon>
        <taxon>Pezizomycotina</taxon>
        <taxon>Eurotiomycetes</taxon>
        <taxon>Eurotiomycetidae</taxon>
        <taxon>Eurotiales</taxon>
        <taxon>Aspergillaceae</taxon>
        <taxon>Aspergillus</taxon>
        <taxon>Aspergillus subgen. Circumdati</taxon>
    </lineage>
</organism>